<protein>
    <submittedName>
        <fullName evidence="8">Sodium:proton exchanger</fullName>
    </submittedName>
</protein>
<dbReference type="Pfam" id="PF03553">
    <property type="entry name" value="Na_H_antiporter"/>
    <property type="match status" value="1"/>
</dbReference>
<organism evidence="8 9">
    <name type="scientific">Proteiniclasticum aestuarii</name>
    <dbReference type="NCBI Taxonomy" id="2817862"/>
    <lineage>
        <taxon>Bacteria</taxon>
        <taxon>Bacillati</taxon>
        <taxon>Bacillota</taxon>
        <taxon>Clostridia</taxon>
        <taxon>Eubacteriales</taxon>
        <taxon>Clostridiaceae</taxon>
        <taxon>Proteiniclasticum</taxon>
    </lineage>
</organism>
<comment type="caution">
    <text evidence="8">The sequence shown here is derived from an EMBL/GenBank/DDBJ whole genome shotgun (WGS) entry which is preliminary data.</text>
</comment>
<dbReference type="GO" id="GO:0005886">
    <property type="term" value="C:plasma membrane"/>
    <property type="evidence" value="ECO:0007669"/>
    <property type="project" value="UniProtKB-SubCell"/>
</dbReference>
<feature type="transmembrane region" description="Helical" evidence="6">
    <location>
        <begin position="391"/>
        <end position="411"/>
    </location>
</feature>
<accession>A0A939H7X1</accession>
<dbReference type="PANTHER" id="PTHR43478">
    <property type="entry name" value="NA+/H+ ANTIPORTER-RELATED"/>
    <property type="match status" value="1"/>
</dbReference>
<feature type="transmembrane region" description="Helical" evidence="6">
    <location>
        <begin position="181"/>
        <end position="203"/>
    </location>
</feature>
<feature type="transmembrane region" description="Helical" evidence="6">
    <location>
        <begin position="318"/>
        <end position="337"/>
    </location>
</feature>
<dbReference type="InterPro" id="IPR018461">
    <property type="entry name" value="Na/H_Antiport_NhaC-like_C"/>
</dbReference>
<keyword evidence="5 6" id="KW-0472">Membrane</keyword>
<evidence type="ECO:0000259" key="7">
    <source>
        <dbReference type="Pfam" id="PF03553"/>
    </source>
</evidence>
<feature type="transmembrane region" description="Helical" evidence="6">
    <location>
        <begin position="92"/>
        <end position="111"/>
    </location>
</feature>
<gene>
    <name evidence="8" type="ORF">J3A84_03580</name>
</gene>
<dbReference type="RefSeq" id="WP_207598642.1">
    <property type="nucleotide sequence ID" value="NZ_JAFNJU010000002.1"/>
</dbReference>
<reference evidence="8" key="1">
    <citation type="submission" date="2021-03" db="EMBL/GenBank/DDBJ databases">
        <title>Proteiniclasticum marinus sp. nov., isolated from tidal flat sediment.</title>
        <authorList>
            <person name="Namirimu T."/>
            <person name="Yang J.-A."/>
            <person name="Yang S.-H."/>
            <person name="Kim Y.-J."/>
            <person name="Kwon K.K."/>
        </authorList>
    </citation>
    <scope>NUCLEOTIDE SEQUENCE</scope>
    <source>
        <strain evidence="8">SCR006</strain>
    </source>
</reference>
<dbReference type="AlphaFoldDB" id="A0A939H7X1"/>
<dbReference type="Proteomes" id="UP000664218">
    <property type="component" value="Unassembled WGS sequence"/>
</dbReference>
<keyword evidence="3 6" id="KW-0812">Transmembrane</keyword>
<evidence type="ECO:0000256" key="6">
    <source>
        <dbReference type="SAM" id="Phobius"/>
    </source>
</evidence>
<keyword evidence="9" id="KW-1185">Reference proteome</keyword>
<feature type="domain" description="Na+/H+ antiporter NhaC-like C-terminal" evidence="7">
    <location>
        <begin position="185"/>
        <end position="498"/>
    </location>
</feature>
<proteinExistence type="predicted"/>
<evidence type="ECO:0000256" key="5">
    <source>
        <dbReference type="ARBA" id="ARBA00023136"/>
    </source>
</evidence>
<evidence type="ECO:0000256" key="4">
    <source>
        <dbReference type="ARBA" id="ARBA00022989"/>
    </source>
</evidence>
<feature type="transmembrane region" description="Helical" evidence="6">
    <location>
        <begin position="285"/>
        <end position="306"/>
    </location>
</feature>
<dbReference type="EMBL" id="JAFNJU010000002">
    <property type="protein sequence ID" value="MBO1264124.1"/>
    <property type="molecule type" value="Genomic_DNA"/>
</dbReference>
<feature type="transmembrane region" description="Helical" evidence="6">
    <location>
        <begin position="490"/>
        <end position="518"/>
    </location>
</feature>
<evidence type="ECO:0000256" key="1">
    <source>
        <dbReference type="ARBA" id="ARBA00004651"/>
    </source>
</evidence>
<feature type="transmembrane region" description="Helical" evidence="6">
    <location>
        <begin position="418"/>
        <end position="438"/>
    </location>
</feature>
<feature type="transmembrane region" description="Helical" evidence="6">
    <location>
        <begin position="223"/>
        <end position="244"/>
    </location>
</feature>
<sequence>MENDELFLLLQRDYEESDERINLWRKYIMTDYGFLSVIPVILAVTIAIKYKNVVLALFASVLTGVMILVNYNPIKAVTETIQTYLFGQLQDSYNAGVLVLLVFIGGFIALMEKSGGALAFASKASKVIKSRAKVQLAAWIGGIIIFFSDLGTPLIIGPIFEPLFDKLKVSKEKLAYIIDSTASPVAVLVPFIGWGVYIMGLIQKEYELLGITESDWTAFIKSIPFNIYSILAVLFVPLIAFAGYEFSAMAKAEKRVQETGEKYWKTSRPMRKTDTEGAVESKSSLIFVPLFVLFITLFGILAPLGFPFTQVPGSAFRGALSTGYLLAAAVLIAMMVYYKVKSFEETFSIYLGGMAKMMNVAIILVLAWSLSAVSKELGTSAYIISITDGNLPAFLIPAVTFLIGAVLSFATGSSWGTYAILMPLVIPMSVALGAPLYASIGAVLAGGMFGDHCSPISDTTILASSGAGCDHVDHVKTQLPYALMNGGASFIGYLLAGITGSALSVVVSFALLVTLYLVTSKYKGVKISDADYSEAA</sequence>
<feature type="transmembrane region" description="Helical" evidence="6">
    <location>
        <begin position="349"/>
        <end position="371"/>
    </location>
</feature>
<feature type="transmembrane region" description="Helical" evidence="6">
    <location>
        <begin position="54"/>
        <end position="71"/>
    </location>
</feature>
<name>A0A939H7X1_9CLOT</name>
<feature type="transmembrane region" description="Helical" evidence="6">
    <location>
        <begin position="29"/>
        <end position="48"/>
    </location>
</feature>
<keyword evidence="4 6" id="KW-1133">Transmembrane helix</keyword>
<feature type="transmembrane region" description="Helical" evidence="6">
    <location>
        <begin position="136"/>
        <end position="160"/>
    </location>
</feature>
<evidence type="ECO:0000256" key="3">
    <source>
        <dbReference type="ARBA" id="ARBA00022692"/>
    </source>
</evidence>
<dbReference type="PANTHER" id="PTHR43478:SF1">
    <property type="entry name" value="NA+_H+ ANTIPORTER NHAC-LIKE C-TERMINAL DOMAIN-CONTAINING PROTEIN"/>
    <property type="match status" value="1"/>
</dbReference>
<evidence type="ECO:0000313" key="8">
    <source>
        <dbReference type="EMBL" id="MBO1264124.1"/>
    </source>
</evidence>
<evidence type="ECO:0000256" key="2">
    <source>
        <dbReference type="ARBA" id="ARBA00022475"/>
    </source>
</evidence>
<comment type="subcellular location">
    <subcellularLocation>
        <location evidence="1">Cell membrane</location>
        <topology evidence="1">Multi-pass membrane protein</topology>
    </subcellularLocation>
</comment>
<evidence type="ECO:0000313" key="9">
    <source>
        <dbReference type="Proteomes" id="UP000664218"/>
    </source>
</evidence>
<keyword evidence="2" id="KW-1003">Cell membrane</keyword>